<dbReference type="STRING" id="1041930.Mtc_2346"/>
<evidence type="ECO:0000256" key="1">
    <source>
        <dbReference type="SAM" id="Phobius"/>
    </source>
</evidence>
<dbReference type="eggNOG" id="arCOG02398">
    <property type="taxonomic scope" value="Archaea"/>
</dbReference>
<dbReference type="InterPro" id="IPR039447">
    <property type="entry name" value="UreH-like_TM_dom"/>
</dbReference>
<evidence type="ECO:0000313" key="3">
    <source>
        <dbReference type="EMBL" id="AFD01079.1"/>
    </source>
</evidence>
<keyword evidence="1" id="KW-0812">Transmembrane</keyword>
<feature type="transmembrane region" description="Helical" evidence="1">
    <location>
        <begin position="124"/>
        <end position="147"/>
    </location>
</feature>
<dbReference type="OrthoDB" id="115386at2157"/>
<dbReference type="Proteomes" id="UP000005233">
    <property type="component" value="Chromosome"/>
</dbReference>
<dbReference type="EMBL" id="CP003243">
    <property type="protein sequence ID" value="AFD01079.1"/>
    <property type="molecule type" value="Genomic_DNA"/>
</dbReference>
<dbReference type="PANTHER" id="PTHR31272:SF9">
    <property type="entry name" value="BLL1027 PROTEIN"/>
    <property type="match status" value="1"/>
</dbReference>
<keyword evidence="1" id="KW-0472">Membrane</keyword>
<feature type="transmembrane region" description="Helical" evidence="1">
    <location>
        <begin position="154"/>
        <end position="179"/>
    </location>
</feature>
<feature type="transmembrane region" description="Helical" evidence="1">
    <location>
        <begin position="199"/>
        <end position="218"/>
    </location>
</feature>
<sequence length="222" mass="22923">METVTFAMALLAGAVSVASPCVLPLLPGVMAYSAEKGRLTPLAIVLGLAASFTAMGVLSSALGSLLMDYIDYIKLISGVLIIVMGLYILSRTVEGALLGLWERLPISRIATPCMDSDGLPGGLLLGLSLGILWMPCVGPILASILMIAAQQGAVLYGASLLLAYSLGLAIPMLMAAYSSSVVSARLREASKYSAGIRKAAGIILLLVGAYYLSALGFLPSII</sequence>
<dbReference type="Pfam" id="PF13386">
    <property type="entry name" value="DsbD_2"/>
    <property type="match status" value="1"/>
</dbReference>
<keyword evidence="1" id="KW-1133">Transmembrane helix</keyword>
<evidence type="ECO:0000313" key="4">
    <source>
        <dbReference type="Proteomes" id="UP000005233"/>
    </source>
</evidence>
<feature type="transmembrane region" description="Helical" evidence="1">
    <location>
        <begin position="72"/>
        <end position="90"/>
    </location>
</feature>
<reference evidence="3 4" key="1">
    <citation type="journal article" date="2012" name="J. Bacteriol.">
        <title>Complete genome sequence of a thermophilic methanogen, Methanocella conradii HZ254, isolated from Chinese rice field soil.</title>
        <authorList>
            <person name="Lu Z."/>
            <person name="Lu Y."/>
        </authorList>
    </citation>
    <scope>NUCLEOTIDE SEQUENCE [LARGE SCALE GENOMIC DNA]</scope>
    <source>
        <strain evidence="4">DSM 24694 / JCM 17849 / CGMCC 1.5162 / HZ254</strain>
    </source>
</reference>
<dbReference type="HOGENOM" id="CLU_053225_2_1_2"/>
<dbReference type="InterPro" id="IPR051790">
    <property type="entry name" value="Cytochrome_c-biogenesis_DsbD"/>
</dbReference>
<feature type="domain" description="Urease accessory protein UreH-like transmembrane" evidence="2">
    <location>
        <begin position="9"/>
        <end position="209"/>
    </location>
</feature>
<protein>
    <submittedName>
        <fullName evidence="3">Cytochrome c biogenesis protein</fullName>
    </submittedName>
</protein>
<evidence type="ECO:0000259" key="2">
    <source>
        <dbReference type="Pfam" id="PF13386"/>
    </source>
</evidence>
<gene>
    <name evidence="3" type="ordered locus">Mtc_2346</name>
</gene>
<organism evidence="3 4">
    <name type="scientific">Methanocella conradii (strain DSM 24694 / JCM 17849 / CGMCC 1.5162 / HZ254)</name>
    <dbReference type="NCBI Taxonomy" id="1041930"/>
    <lineage>
        <taxon>Archaea</taxon>
        <taxon>Methanobacteriati</taxon>
        <taxon>Methanobacteriota</taxon>
        <taxon>Stenosarchaea group</taxon>
        <taxon>Methanomicrobia</taxon>
        <taxon>Methanocellales</taxon>
        <taxon>Methanocellaceae</taxon>
        <taxon>Methanocella</taxon>
    </lineage>
</organism>
<name>H8I4Y5_METCZ</name>
<feature type="transmembrane region" description="Helical" evidence="1">
    <location>
        <begin position="42"/>
        <end position="65"/>
    </location>
</feature>
<proteinExistence type="predicted"/>
<accession>H8I4Y5</accession>
<dbReference type="PANTHER" id="PTHR31272">
    <property type="entry name" value="CYTOCHROME C-TYPE BIOGENESIS PROTEIN HI_1454-RELATED"/>
    <property type="match status" value="1"/>
</dbReference>
<dbReference type="AlphaFoldDB" id="H8I4Y5"/>
<keyword evidence="4" id="KW-1185">Reference proteome</keyword>
<dbReference type="KEGG" id="mez:Mtc_2346"/>